<dbReference type="GO" id="GO:0015562">
    <property type="term" value="F:efflux transmembrane transporter activity"/>
    <property type="evidence" value="ECO:0007669"/>
    <property type="project" value="TreeGrafter"/>
</dbReference>
<dbReference type="Gene3D" id="2.40.50.100">
    <property type="match status" value="1"/>
</dbReference>
<dbReference type="Pfam" id="PF25954">
    <property type="entry name" value="Beta-barrel_RND_2"/>
    <property type="match status" value="1"/>
</dbReference>
<evidence type="ECO:0000256" key="3">
    <source>
        <dbReference type="SAM" id="MobiDB-lite"/>
    </source>
</evidence>
<evidence type="ECO:0000313" key="8">
    <source>
        <dbReference type="Proteomes" id="UP000199603"/>
    </source>
</evidence>
<dbReference type="RefSeq" id="WP_091244792.1">
    <property type="nucleotide sequence ID" value="NZ_FNAG01000013.1"/>
</dbReference>
<keyword evidence="4" id="KW-0472">Membrane</keyword>
<feature type="transmembrane region" description="Helical" evidence="4">
    <location>
        <begin position="33"/>
        <end position="51"/>
    </location>
</feature>
<dbReference type="OrthoDB" id="9789643at2"/>
<keyword evidence="4" id="KW-0812">Transmembrane</keyword>
<evidence type="ECO:0000256" key="4">
    <source>
        <dbReference type="SAM" id="Phobius"/>
    </source>
</evidence>
<gene>
    <name evidence="7" type="ORF">SAMN04488509_11335</name>
</gene>
<accession>A0A1G6ZB90</accession>
<dbReference type="Proteomes" id="UP000199603">
    <property type="component" value="Unassembled WGS sequence"/>
</dbReference>
<evidence type="ECO:0000259" key="6">
    <source>
        <dbReference type="Pfam" id="PF25954"/>
    </source>
</evidence>
<reference evidence="7 8" key="1">
    <citation type="submission" date="2016-10" db="EMBL/GenBank/DDBJ databases">
        <authorList>
            <person name="de Groot N.N."/>
        </authorList>
    </citation>
    <scope>NUCLEOTIDE SEQUENCE [LARGE SCALE GENOMIC DNA]</scope>
    <source>
        <strain evidence="7 8">DSM 16957</strain>
    </source>
</reference>
<organism evidence="7 8">
    <name type="scientific">Aquimonas voraii</name>
    <dbReference type="NCBI Taxonomy" id="265719"/>
    <lineage>
        <taxon>Bacteria</taxon>
        <taxon>Pseudomonadati</taxon>
        <taxon>Pseudomonadota</taxon>
        <taxon>Gammaproteobacteria</taxon>
        <taxon>Lysobacterales</taxon>
        <taxon>Lysobacteraceae</taxon>
        <taxon>Aquimonas</taxon>
    </lineage>
</organism>
<feature type="region of interest" description="Disordered" evidence="3">
    <location>
        <begin position="393"/>
        <end position="412"/>
    </location>
</feature>
<dbReference type="InterPro" id="IPR058792">
    <property type="entry name" value="Beta-barrel_RND_2"/>
</dbReference>
<dbReference type="Gene3D" id="1.10.287.470">
    <property type="entry name" value="Helix hairpin bin"/>
    <property type="match status" value="1"/>
</dbReference>
<evidence type="ECO:0000259" key="5">
    <source>
        <dbReference type="Pfam" id="PF25917"/>
    </source>
</evidence>
<feature type="domain" description="Multidrug resistance protein MdtA-like barrel-sandwich hybrid" evidence="5">
    <location>
        <begin position="83"/>
        <end position="229"/>
    </location>
</feature>
<evidence type="ECO:0000256" key="2">
    <source>
        <dbReference type="SAM" id="Coils"/>
    </source>
</evidence>
<keyword evidence="8" id="KW-1185">Reference proteome</keyword>
<keyword evidence="4" id="KW-1133">Transmembrane helix</keyword>
<dbReference type="Gene3D" id="2.40.30.170">
    <property type="match status" value="1"/>
</dbReference>
<feature type="domain" description="CusB-like beta-barrel" evidence="6">
    <location>
        <begin position="253"/>
        <end position="325"/>
    </location>
</feature>
<dbReference type="STRING" id="265719.SAMN04488509_11335"/>
<dbReference type="GO" id="GO:1990281">
    <property type="term" value="C:efflux pump complex"/>
    <property type="evidence" value="ECO:0007669"/>
    <property type="project" value="TreeGrafter"/>
</dbReference>
<evidence type="ECO:0000256" key="1">
    <source>
        <dbReference type="ARBA" id="ARBA00009477"/>
    </source>
</evidence>
<dbReference type="Pfam" id="PF25917">
    <property type="entry name" value="BSH_RND"/>
    <property type="match status" value="1"/>
</dbReference>
<dbReference type="PANTHER" id="PTHR30469:SF38">
    <property type="entry name" value="HLYD FAMILY SECRETION PROTEIN"/>
    <property type="match status" value="1"/>
</dbReference>
<dbReference type="EMBL" id="FNAG01000013">
    <property type="protein sequence ID" value="SDD99908.1"/>
    <property type="molecule type" value="Genomic_DNA"/>
</dbReference>
<protein>
    <submittedName>
        <fullName evidence="7">RND family efflux transporter, MFP subunit</fullName>
    </submittedName>
</protein>
<dbReference type="PANTHER" id="PTHR30469">
    <property type="entry name" value="MULTIDRUG RESISTANCE PROTEIN MDTA"/>
    <property type="match status" value="1"/>
</dbReference>
<proteinExistence type="inferred from homology"/>
<dbReference type="NCBIfam" id="TIGR01730">
    <property type="entry name" value="RND_mfp"/>
    <property type="match status" value="1"/>
</dbReference>
<dbReference type="InterPro" id="IPR006143">
    <property type="entry name" value="RND_pump_MFP"/>
</dbReference>
<dbReference type="AlphaFoldDB" id="A0A1G6ZB90"/>
<sequence>MSQDAQRSDALLEALRIPRGEGGRGKRKRRLPLWLLVLVALVIGFFALRAMRPIEVETGSARSAAEAGPTSLLDASGFVTARRIATVSSKVTGRVLEVLIEEGQRVTEGELMARLDPIDAAAQLELARAQLASSQSQLAEARSLLALAESTLKRQQELAARKLTSDAALEQAQSDRDARAARLASLQRATEVAAEQVAVAELNLANTEVRAPFSGVIIAKAAQPGEMVSPLSAGGGFTRTGIGTVVDMDSLEVNVDVNEAYIGRVQPGMPVDAVLNAYPDWKIPGSVIAIVPAADRSKATVKVRIALDSRDARIVPDMGVRVSFLEKRPDPNAAPPSGALVPERAVVAGEGTAGHAFVLGADNTVRRVELQLGETANGERRVLAGLSGGETLVLSPPENLQDGVRVTPKTSR</sequence>
<name>A0A1G6ZB90_9GAMM</name>
<dbReference type="SUPFAM" id="SSF111369">
    <property type="entry name" value="HlyD-like secretion proteins"/>
    <property type="match status" value="1"/>
</dbReference>
<evidence type="ECO:0000313" key="7">
    <source>
        <dbReference type="EMBL" id="SDD99908.1"/>
    </source>
</evidence>
<comment type="similarity">
    <text evidence="1">Belongs to the membrane fusion protein (MFP) (TC 8.A.1) family.</text>
</comment>
<dbReference type="InterPro" id="IPR058625">
    <property type="entry name" value="MdtA-like_BSH"/>
</dbReference>
<keyword evidence="2" id="KW-0175">Coiled coil</keyword>
<feature type="coiled-coil region" evidence="2">
    <location>
        <begin position="124"/>
        <end position="189"/>
    </location>
</feature>
<dbReference type="Gene3D" id="2.40.420.20">
    <property type="match status" value="1"/>
</dbReference>